<dbReference type="Gene3D" id="3.50.50.60">
    <property type="entry name" value="FAD/NAD(P)-binding domain"/>
    <property type="match status" value="3"/>
</dbReference>
<dbReference type="Proteomes" id="UP000799767">
    <property type="component" value="Unassembled WGS sequence"/>
</dbReference>
<evidence type="ECO:0000256" key="2">
    <source>
        <dbReference type="ARBA" id="ARBA00010139"/>
    </source>
</evidence>
<feature type="compositionally biased region" description="Polar residues" evidence="8">
    <location>
        <begin position="1"/>
        <end position="16"/>
    </location>
</feature>
<gene>
    <name evidence="9" type="ORF">BDY17DRAFT_269790</name>
</gene>
<evidence type="ECO:0000313" key="9">
    <source>
        <dbReference type="EMBL" id="KAF2480461.1"/>
    </source>
</evidence>
<dbReference type="EMBL" id="MU001639">
    <property type="protein sequence ID" value="KAF2480461.1"/>
    <property type="molecule type" value="Genomic_DNA"/>
</dbReference>
<evidence type="ECO:0000256" key="6">
    <source>
        <dbReference type="ARBA" id="ARBA00023002"/>
    </source>
</evidence>
<dbReference type="PANTHER" id="PTHR43098">
    <property type="entry name" value="L-ORNITHINE N(5)-MONOOXYGENASE-RELATED"/>
    <property type="match status" value="1"/>
</dbReference>
<evidence type="ECO:0000256" key="5">
    <source>
        <dbReference type="ARBA" id="ARBA00022857"/>
    </source>
</evidence>
<evidence type="ECO:0000256" key="7">
    <source>
        <dbReference type="ARBA" id="ARBA00023033"/>
    </source>
</evidence>
<dbReference type="GO" id="GO:0050660">
    <property type="term" value="F:flavin adenine dinucleotide binding"/>
    <property type="evidence" value="ECO:0007669"/>
    <property type="project" value="InterPro"/>
</dbReference>
<reference evidence="9" key="1">
    <citation type="journal article" date="2020" name="Stud. Mycol.">
        <title>101 Dothideomycetes genomes: a test case for predicting lifestyles and emergence of pathogens.</title>
        <authorList>
            <person name="Haridas S."/>
            <person name="Albert R."/>
            <person name="Binder M."/>
            <person name="Bloem J."/>
            <person name="Labutti K."/>
            <person name="Salamov A."/>
            <person name="Andreopoulos B."/>
            <person name="Baker S."/>
            <person name="Barry K."/>
            <person name="Bills G."/>
            <person name="Bluhm B."/>
            <person name="Cannon C."/>
            <person name="Castanera R."/>
            <person name="Culley D."/>
            <person name="Daum C."/>
            <person name="Ezra D."/>
            <person name="Gonzalez J."/>
            <person name="Henrissat B."/>
            <person name="Kuo A."/>
            <person name="Liang C."/>
            <person name="Lipzen A."/>
            <person name="Lutzoni F."/>
            <person name="Magnuson J."/>
            <person name="Mondo S."/>
            <person name="Nolan M."/>
            <person name="Ohm R."/>
            <person name="Pangilinan J."/>
            <person name="Park H.-J."/>
            <person name="Ramirez L."/>
            <person name="Alfaro M."/>
            <person name="Sun H."/>
            <person name="Tritt A."/>
            <person name="Yoshinaga Y."/>
            <person name="Zwiers L.-H."/>
            <person name="Turgeon B."/>
            <person name="Goodwin S."/>
            <person name="Spatafora J."/>
            <person name="Crous P."/>
            <person name="Grigoriev I."/>
        </authorList>
    </citation>
    <scope>NUCLEOTIDE SEQUENCE</scope>
    <source>
        <strain evidence="9">CBS 113389</strain>
    </source>
</reference>
<keyword evidence="3" id="KW-0285">Flavoprotein</keyword>
<dbReference type="GO" id="GO:0004499">
    <property type="term" value="F:N,N-dimethylaniline monooxygenase activity"/>
    <property type="evidence" value="ECO:0007669"/>
    <property type="project" value="InterPro"/>
</dbReference>
<organism evidence="9 10">
    <name type="scientific">Neohortaea acidophila</name>
    <dbReference type="NCBI Taxonomy" id="245834"/>
    <lineage>
        <taxon>Eukaryota</taxon>
        <taxon>Fungi</taxon>
        <taxon>Dikarya</taxon>
        <taxon>Ascomycota</taxon>
        <taxon>Pezizomycotina</taxon>
        <taxon>Dothideomycetes</taxon>
        <taxon>Dothideomycetidae</taxon>
        <taxon>Mycosphaerellales</taxon>
        <taxon>Teratosphaeriaceae</taxon>
        <taxon>Neohortaea</taxon>
    </lineage>
</organism>
<accession>A0A6A6PL91</accession>
<protein>
    <recommendedName>
        <fullName evidence="11">FAD/NAD(P)-binding domain-containing protein</fullName>
    </recommendedName>
</protein>
<evidence type="ECO:0000256" key="1">
    <source>
        <dbReference type="ARBA" id="ARBA00001974"/>
    </source>
</evidence>
<keyword evidence="4" id="KW-0274">FAD</keyword>
<dbReference type="SUPFAM" id="SSF51905">
    <property type="entry name" value="FAD/NAD(P)-binding domain"/>
    <property type="match status" value="2"/>
</dbReference>
<feature type="region of interest" description="Disordered" evidence="8">
    <location>
        <begin position="1"/>
        <end position="20"/>
    </location>
</feature>
<keyword evidence="10" id="KW-1185">Reference proteome</keyword>
<dbReference type="GO" id="GO:0050661">
    <property type="term" value="F:NADP binding"/>
    <property type="evidence" value="ECO:0007669"/>
    <property type="project" value="InterPro"/>
</dbReference>
<comment type="similarity">
    <text evidence="2">Belongs to the FAD-binding monooxygenase family.</text>
</comment>
<dbReference type="InterPro" id="IPR020946">
    <property type="entry name" value="Flavin_mOase-like"/>
</dbReference>
<proteinExistence type="inferred from homology"/>
<evidence type="ECO:0000256" key="3">
    <source>
        <dbReference type="ARBA" id="ARBA00022630"/>
    </source>
</evidence>
<evidence type="ECO:0000256" key="8">
    <source>
        <dbReference type="SAM" id="MobiDB-lite"/>
    </source>
</evidence>
<dbReference type="Pfam" id="PF00743">
    <property type="entry name" value="FMO-like"/>
    <property type="match status" value="1"/>
</dbReference>
<dbReference type="OrthoDB" id="66881at2759"/>
<comment type="cofactor">
    <cofactor evidence="1">
        <name>FAD</name>
        <dbReference type="ChEBI" id="CHEBI:57692"/>
    </cofactor>
</comment>
<dbReference type="AlphaFoldDB" id="A0A6A6PL91"/>
<evidence type="ECO:0008006" key="11">
    <source>
        <dbReference type="Google" id="ProtNLM"/>
    </source>
</evidence>
<dbReference type="InterPro" id="IPR036188">
    <property type="entry name" value="FAD/NAD-bd_sf"/>
</dbReference>
<keyword evidence="5" id="KW-0521">NADP</keyword>
<name>A0A6A6PL91_9PEZI</name>
<keyword evidence="7" id="KW-0503">Monooxygenase</keyword>
<keyword evidence="6" id="KW-0560">Oxidoreductase</keyword>
<evidence type="ECO:0000313" key="10">
    <source>
        <dbReference type="Proteomes" id="UP000799767"/>
    </source>
</evidence>
<dbReference type="PANTHER" id="PTHR43098:SF3">
    <property type="entry name" value="L-ORNITHINE N(5)-MONOOXYGENASE-RELATED"/>
    <property type="match status" value="1"/>
</dbReference>
<dbReference type="RefSeq" id="XP_033587031.1">
    <property type="nucleotide sequence ID" value="XM_033731937.1"/>
</dbReference>
<evidence type="ECO:0000256" key="4">
    <source>
        <dbReference type="ARBA" id="ARBA00022827"/>
    </source>
</evidence>
<dbReference type="InterPro" id="IPR050775">
    <property type="entry name" value="FAD-binding_Monooxygenases"/>
</dbReference>
<dbReference type="GeneID" id="54472939"/>
<sequence length="553" mass="62462">MASFQRKISNKPQGTTDKSDHNLDAVVIGAGFSGIYLFHRLRKEGFNVKLIEAGNAIGGVWHWNNYPGARVDSQYPVYALAIPEVYDTWQWTETYPGAPELQRYFKHIDNVLDISKDTLYNTRVNSATWNDSDNTWKIQCDNGTSITTRFMHCCLGFAAKRHFPDWKGLEDYKGYICHSSFWPVEGVDMKGKRVAVIGNGATGIQIAQEAARDASQLGVYIRTPNTTIPMQQRPVDPVQAKKDLATIGDKLERLRFENAGGFLFTGQNKNCFDDPLEVREKVLNDALDYGGFKVLFQYNDLLTDEKANAYIYSVVNKRNRARMTNAAKRDLLAPEIPPHPFMGKRPSLEQDYYEQMDKDHVEIIPIKQNPVDHVTETGIVTADGKLHEYDIIAIATGFDSITGGFMEIDITGVDGENLQKKWNGPKGAWTYLGMSVAKFPNMLFTYGPQAPTAYGNGPSIVEPQAEFIVDVMKKMKAEGKTKIDAKEKAEQDWKELVNTMHEKTLRHNVDSWYMGTNIPGKPRQVLNYAGTLPMYMKTIREVLDKNYDGFTVT</sequence>